<sequence length="133" mass="15278">MLNDFFHSMRLQIASLQSTMASQENFVERDCNDLEEMPITEEQFVLDGMNALHQRLAQLRIVRIFFSVIIGRDFSLLCGRNSTSDLPSTRVVLSHNELVADIKLLLRFQITQHQTPKNSIQHRNACGGLRIVH</sequence>
<comment type="caution">
    <text evidence="1">The sequence shown here is derived from an EMBL/GenBank/DDBJ whole genome shotgun (WGS) entry which is preliminary data.</text>
</comment>
<organism evidence="1 2">
    <name type="scientific">Ancylostoma ceylanicum</name>
    <dbReference type="NCBI Taxonomy" id="53326"/>
    <lineage>
        <taxon>Eukaryota</taxon>
        <taxon>Metazoa</taxon>
        <taxon>Ecdysozoa</taxon>
        <taxon>Nematoda</taxon>
        <taxon>Chromadorea</taxon>
        <taxon>Rhabditida</taxon>
        <taxon>Rhabditina</taxon>
        <taxon>Rhabditomorpha</taxon>
        <taxon>Strongyloidea</taxon>
        <taxon>Ancylostomatidae</taxon>
        <taxon>Ancylostomatinae</taxon>
        <taxon>Ancylostoma</taxon>
    </lineage>
</organism>
<name>A0A016SGV7_9BILA</name>
<keyword evidence="2" id="KW-1185">Reference proteome</keyword>
<evidence type="ECO:0000313" key="2">
    <source>
        <dbReference type="Proteomes" id="UP000024635"/>
    </source>
</evidence>
<proteinExistence type="predicted"/>
<dbReference type="AlphaFoldDB" id="A0A016SGV7"/>
<dbReference type="Proteomes" id="UP000024635">
    <property type="component" value="Unassembled WGS sequence"/>
</dbReference>
<dbReference type="EMBL" id="JARK01001565">
    <property type="protein sequence ID" value="EYB89617.1"/>
    <property type="molecule type" value="Genomic_DNA"/>
</dbReference>
<reference evidence="2" key="1">
    <citation type="journal article" date="2015" name="Nat. Genet.">
        <title>The genome and transcriptome of the zoonotic hookworm Ancylostoma ceylanicum identify infection-specific gene families.</title>
        <authorList>
            <person name="Schwarz E.M."/>
            <person name="Hu Y."/>
            <person name="Antoshechkin I."/>
            <person name="Miller M.M."/>
            <person name="Sternberg P.W."/>
            <person name="Aroian R.V."/>
        </authorList>
    </citation>
    <scope>NUCLEOTIDE SEQUENCE</scope>
    <source>
        <strain evidence="2">HY135</strain>
    </source>
</reference>
<accession>A0A016SGV7</accession>
<protein>
    <submittedName>
        <fullName evidence="1">Uncharacterized protein</fullName>
    </submittedName>
</protein>
<evidence type="ECO:0000313" key="1">
    <source>
        <dbReference type="EMBL" id="EYB89617.1"/>
    </source>
</evidence>
<gene>
    <name evidence="1" type="primary">Acey_s0229.g2897</name>
    <name evidence="1" type="ORF">Y032_0229g2897</name>
</gene>